<dbReference type="EMBL" id="CP060052">
    <property type="protein sequence ID" value="QNE05867.1"/>
    <property type="molecule type" value="Genomic_DNA"/>
</dbReference>
<evidence type="ECO:0000256" key="1">
    <source>
        <dbReference type="SAM" id="Phobius"/>
    </source>
</evidence>
<feature type="transmembrane region" description="Helical" evidence="1">
    <location>
        <begin position="92"/>
        <end position="110"/>
    </location>
</feature>
<keyword evidence="1" id="KW-0812">Transmembrane</keyword>
<gene>
    <name evidence="2" type="ORF">H4O24_04150</name>
</gene>
<reference evidence="2 3" key="1">
    <citation type="submission" date="2020-08" db="EMBL/GenBank/DDBJ databases">
        <authorList>
            <person name="Liu G."/>
            <person name="Sun C."/>
        </authorList>
    </citation>
    <scope>NUCLEOTIDE SEQUENCE [LARGE SCALE GENOMIC DNA]</scope>
    <source>
        <strain evidence="2 3">OT19</strain>
    </source>
</reference>
<evidence type="ECO:0000313" key="2">
    <source>
        <dbReference type="EMBL" id="QNE05867.1"/>
    </source>
</evidence>
<evidence type="ECO:0000313" key="3">
    <source>
        <dbReference type="Proteomes" id="UP000515297"/>
    </source>
</evidence>
<feature type="transmembrane region" description="Helical" evidence="1">
    <location>
        <begin position="59"/>
        <end position="80"/>
    </location>
</feature>
<keyword evidence="1" id="KW-1133">Transmembrane helix</keyword>
<proteinExistence type="predicted"/>
<keyword evidence="1" id="KW-0472">Membrane</keyword>
<feature type="transmembrane region" description="Helical" evidence="1">
    <location>
        <begin position="6"/>
        <end position="25"/>
    </location>
</feature>
<dbReference type="Proteomes" id="UP000515297">
    <property type="component" value="Chromosome"/>
</dbReference>
<dbReference type="AlphaFoldDB" id="A0A7G6VVV2"/>
<accession>A0A7G6VVV2</accession>
<sequence>MDDLLIVAAVMAVPVLLVAELRRLLVSYFLNRSIQKALDTAPKHVESLAARLERPAPSAVSPVGLGAAIFGAGFLASLLFSESDIDPTEMAIGAGLVLFGIATLVSRWAATRRAGTRG</sequence>
<organism evidence="2 3">
    <name type="scientific">Croceicoccus marinus</name>
    <dbReference type="NCBI Taxonomy" id="450378"/>
    <lineage>
        <taxon>Bacteria</taxon>
        <taxon>Pseudomonadati</taxon>
        <taxon>Pseudomonadota</taxon>
        <taxon>Alphaproteobacteria</taxon>
        <taxon>Sphingomonadales</taxon>
        <taxon>Erythrobacteraceae</taxon>
        <taxon>Croceicoccus</taxon>
    </lineage>
</organism>
<name>A0A7G6VVV2_9SPHN</name>
<dbReference type="RefSeq" id="WP_185884917.1">
    <property type="nucleotide sequence ID" value="NZ_CP060052.1"/>
</dbReference>
<protein>
    <submittedName>
        <fullName evidence="2">Uncharacterized protein</fullName>
    </submittedName>
</protein>